<name>A0A4R9K1C6_9LEPT</name>
<organism evidence="1 2">
    <name type="scientific">Leptospira ognonensis</name>
    <dbReference type="NCBI Taxonomy" id="2484945"/>
    <lineage>
        <taxon>Bacteria</taxon>
        <taxon>Pseudomonadati</taxon>
        <taxon>Spirochaetota</taxon>
        <taxon>Spirochaetia</taxon>
        <taxon>Leptospirales</taxon>
        <taxon>Leptospiraceae</taxon>
        <taxon>Leptospira</taxon>
    </lineage>
</organism>
<evidence type="ECO:0000313" key="2">
    <source>
        <dbReference type="Proteomes" id="UP000297693"/>
    </source>
</evidence>
<dbReference type="EMBL" id="RQGD01000033">
    <property type="protein sequence ID" value="TGL58524.1"/>
    <property type="molecule type" value="Genomic_DNA"/>
</dbReference>
<gene>
    <name evidence="1" type="ORF">EHQ58_10305</name>
</gene>
<keyword evidence="2" id="KW-1185">Reference proteome</keyword>
<comment type="caution">
    <text evidence="1">The sequence shown here is derived from an EMBL/GenBank/DDBJ whole genome shotgun (WGS) entry which is preliminary data.</text>
</comment>
<sequence length="95" mass="10850">MKIKRIILLCFPIVLACGLSDQEKETLKKHYIETATKQCECNQLKAKADPGYSACVREYEQNVRYMEAFLDVTKASETDKKQAALESEKITLNCK</sequence>
<protein>
    <recommendedName>
        <fullName evidence="3">Lipoprotein</fullName>
    </recommendedName>
</protein>
<evidence type="ECO:0000313" key="1">
    <source>
        <dbReference type="EMBL" id="TGL58524.1"/>
    </source>
</evidence>
<evidence type="ECO:0008006" key="3">
    <source>
        <dbReference type="Google" id="ProtNLM"/>
    </source>
</evidence>
<dbReference type="Proteomes" id="UP000297693">
    <property type="component" value="Unassembled WGS sequence"/>
</dbReference>
<dbReference type="PROSITE" id="PS51257">
    <property type="entry name" value="PROKAR_LIPOPROTEIN"/>
    <property type="match status" value="1"/>
</dbReference>
<dbReference type="AlphaFoldDB" id="A0A4R9K1C6"/>
<accession>A0A4R9K1C6</accession>
<proteinExistence type="predicted"/>
<reference evidence="1" key="1">
    <citation type="journal article" date="2019" name="PLoS Negl. Trop. Dis.">
        <title>Revisiting the worldwide diversity of Leptospira species in the environment.</title>
        <authorList>
            <person name="Vincent A.T."/>
            <person name="Schiettekatte O."/>
            <person name="Bourhy P."/>
            <person name="Veyrier F.J."/>
            <person name="Picardeau M."/>
        </authorList>
    </citation>
    <scope>NUCLEOTIDE SEQUENCE [LARGE SCALE GENOMIC DNA]</scope>
    <source>
        <strain evidence="1">201702476</strain>
    </source>
</reference>
<dbReference type="RefSeq" id="WP_135623824.1">
    <property type="nucleotide sequence ID" value="NZ_RQGD01000033.1"/>
</dbReference>